<dbReference type="Proteomes" id="UP000826656">
    <property type="component" value="Unassembled WGS sequence"/>
</dbReference>
<dbReference type="InterPro" id="IPR010285">
    <property type="entry name" value="DNA_helicase_pif1-like_DEAD"/>
</dbReference>
<evidence type="ECO:0000313" key="3">
    <source>
        <dbReference type="EMBL" id="KAH0758637.1"/>
    </source>
</evidence>
<keyword evidence="1" id="KW-0233">DNA recombination</keyword>
<keyword evidence="1" id="KW-0378">Hydrolase</keyword>
<comment type="catalytic activity">
    <reaction evidence="1">
        <text>ATP + H2O = ADP + phosphate + H(+)</text>
        <dbReference type="Rhea" id="RHEA:13065"/>
        <dbReference type="ChEBI" id="CHEBI:15377"/>
        <dbReference type="ChEBI" id="CHEBI:15378"/>
        <dbReference type="ChEBI" id="CHEBI:30616"/>
        <dbReference type="ChEBI" id="CHEBI:43474"/>
        <dbReference type="ChEBI" id="CHEBI:456216"/>
        <dbReference type="EC" id="5.6.2.3"/>
    </reaction>
</comment>
<protein>
    <recommendedName>
        <fullName evidence="1">ATP-dependent DNA helicase</fullName>
        <ecNumber evidence="1">5.6.2.3</ecNumber>
    </recommendedName>
</protein>
<dbReference type="Pfam" id="PF05970">
    <property type="entry name" value="PIF1"/>
    <property type="match status" value="1"/>
</dbReference>
<dbReference type="SUPFAM" id="SSF52540">
    <property type="entry name" value="P-loop containing nucleoside triphosphate hydrolases"/>
    <property type="match status" value="1"/>
</dbReference>
<keyword evidence="1" id="KW-0347">Helicase</keyword>
<dbReference type="Gene3D" id="3.40.50.300">
    <property type="entry name" value="P-loop containing nucleotide triphosphate hydrolases"/>
    <property type="match status" value="1"/>
</dbReference>
<proteinExistence type="inferred from homology"/>
<evidence type="ECO:0000256" key="1">
    <source>
        <dbReference type="RuleBase" id="RU363044"/>
    </source>
</evidence>
<sequence>MIAYNVITDRIFSNKSGAFFVDGPGGTGKTFLYRALLAIVRSMGNIALATATSGVVASILPCGRTAHSRFKIPIDLDDNTSCNISKESSLAGLIRDAKLIVWDEVSMAKKKNVGSSGSILERSDGYEHIIWWKSGSFRR</sequence>
<keyword evidence="1" id="KW-0547">Nucleotide-binding</keyword>
<dbReference type="EC" id="5.6.2.3" evidence="1"/>
<dbReference type="PANTHER" id="PTHR10492:SF100">
    <property type="entry name" value="ATP-DEPENDENT DNA HELICASE"/>
    <property type="match status" value="1"/>
</dbReference>
<dbReference type="EMBL" id="JAIVGD010000015">
    <property type="protein sequence ID" value="KAH0758637.1"/>
    <property type="molecule type" value="Genomic_DNA"/>
</dbReference>
<keyword evidence="1" id="KW-0227">DNA damage</keyword>
<reference evidence="3 4" key="1">
    <citation type="journal article" date="2021" name="bioRxiv">
        <title>Chromosome-scale and haplotype-resolved genome assembly of a tetraploid potato cultivar.</title>
        <authorList>
            <person name="Sun H."/>
            <person name="Jiao W.-B."/>
            <person name="Krause K."/>
            <person name="Campoy J.A."/>
            <person name="Goel M."/>
            <person name="Folz-Donahue K."/>
            <person name="Kukat C."/>
            <person name="Huettel B."/>
            <person name="Schneeberger K."/>
        </authorList>
    </citation>
    <scope>NUCLEOTIDE SEQUENCE [LARGE SCALE GENOMIC DNA]</scope>
    <source>
        <strain evidence="3">SolTubOtavaFocal</strain>
        <tissue evidence="3">Leaves</tissue>
    </source>
</reference>
<organism evidence="3 4">
    <name type="scientific">Solanum tuberosum</name>
    <name type="common">Potato</name>
    <dbReference type="NCBI Taxonomy" id="4113"/>
    <lineage>
        <taxon>Eukaryota</taxon>
        <taxon>Viridiplantae</taxon>
        <taxon>Streptophyta</taxon>
        <taxon>Embryophyta</taxon>
        <taxon>Tracheophyta</taxon>
        <taxon>Spermatophyta</taxon>
        <taxon>Magnoliopsida</taxon>
        <taxon>eudicotyledons</taxon>
        <taxon>Gunneridae</taxon>
        <taxon>Pentapetalae</taxon>
        <taxon>asterids</taxon>
        <taxon>lamiids</taxon>
        <taxon>Solanales</taxon>
        <taxon>Solanaceae</taxon>
        <taxon>Solanoideae</taxon>
        <taxon>Solaneae</taxon>
        <taxon>Solanum</taxon>
    </lineage>
</organism>
<keyword evidence="1" id="KW-0067">ATP-binding</keyword>
<feature type="domain" description="DNA helicase Pif1-like DEAD-box helicase" evidence="2">
    <location>
        <begin position="3"/>
        <end position="111"/>
    </location>
</feature>
<dbReference type="InterPro" id="IPR027417">
    <property type="entry name" value="P-loop_NTPase"/>
</dbReference>
<dbReference type="PANTHER" id="PTHR10492">
    <property type="match status" value="1"/>
</dbReference>
<gene>
    <name evidence="3" type="ORF">KY290_022130</name>
</gene>
<comment type="caution">
    <text evidence="3">The sequence shown here is derived from an EMBL/GenBank/DDBJ whole genome shotgun (WGS) entry which is preliminary data.</text>
</comment>
<keyword evidence="4" id="KW-1185">Reference proteome</keyword>
<keyword evidence="1" id="KW-0234">DNA repair</keyword>
<evidence type="ECO:0000313" key="4">
    <source>
        <dbReference type="Proteomes" id="UP000826656"/>
    </source>
</evidence>
<evidence type="ECO:0000259" key="2">
    <source>
        <dbReference type="Pfam" id="PF05970"/>
    </source>
</evidence>
<comment type="cofactor">
    <cofactor evidence="1">
        <name>Mg(2+)</name>
        <dbReference type="ChEBI" id="CHEBI:18420"/>
    </cofactor>
</comment>
<name>A0ABQ7V3G0_SOLTU</name>
<accession>A0ABQ7V3G0</accession>
<comment type="similarity">
    <text evidence="1">Belongs to the helicase family.</text>
</comment>